<dbReference type="Pfam" id="PF24860">
    <property type="entry name" value="FdhE_C"/>
    <property type="match status" value="1"/>
</dbReference>
<dbReference type="GO" id="GO:0008199">
    <property type="term" value="F:ferric iron binding"/>
    <property type="evidence" value="ECO:0007669"/>
    <property type="project" value="TreeGrafter"/>
</dbReference>
<dbReference type="InterPro" id="IPR056797">
    <property type="entry name" value="FdhE_central"/>
</dbReference>
<keyword evidence="2 4" id="KW-0963">Cytoplasm</keyword>
<gene>
    <name evidence="4" type="primary">fdhE</name>
    <name evidence="8" type="ORF">SAMN05216287_2716</name>
</gene>
<evidence type="ECO:0000256" key="3">
    <source>
        <dbReference type="ARBA" id="ARBA00061033"/>
    </source>
</evidence>
<feature type="domain" description="FdhE N-terminal" evidence="5">
    <location>
        <begin position="19"/>
        <end position="174"/>
    </location>
</feature>
<name>A0A1H3B5A9_9PSED</name>
<evidence type="ECO:0000259" key="6">
    <source>
        <dbReference type="Pfam" id="PF24859"/>
    </source>
</evidence>
<dbReference type="PANTHER" id="PTHR37689:SF1">
    <property type="entry name" value="PROTEIN FDHE"/>
    <property type="match status" value="1"/>
</dbReference>
<dbReference type="InterPro" id="IPR056796">
    <property type="entry name" value="FdhE_C"/>
</dbReference>
<dbReference type="SUPFAM" id="SSF144020">
    <property type="entry name" value="FdhE-like"/>
    <property type="match status" value="1"/>
</dbReference>
<comment type="function">
    <text evidence="4">Necessary for formate dehydrogenase activity.</text>
</comment>
<dbReference type="InterPro" id="IPR056774">
    <property type="entry name" value="FdhE_N"/>
</dbReference>
<dbReference type="Pfam" id="PF24859">
    <property type="entry name" value="FdhE_central"/>
    <property type="match status" value="1"/>
</dbReference>
<dbReference type="Proteomes" id="UP000243778">
    <property type="component" value="Unassembled WGS sequence"/>
</dbReference>
<dbReference type="CDD" id="cd16341">
    <property type="entry name" value="FdhE"/>
    <property type="match status" value="1"/>
</dbReference>
<dbReference type="Pfam" id="PF04216">
    <property type="entry name" value="FdhE_N"/>
    <property type="match status" value="1"/>
</dbReference>
<dbReference type="InterPro" id="IPR024064">
    <property type="entry name" value="FdhE-like_sf"/>
</dbReference>
<keyword evidence="9" id="KW-1185">Reference proteome</keyword>
<evidence type="ECO:0000259" key="5">
    <source>
        <dbReference type="Pfam" id="PF04216"/>
    </source>
</evidence>
<dbReference type="GO" id="GO:0051604">
    <property type="term" value="P:protein maturation"/>
    <property type="evidence" value="ECO:0007669"/>
    <property type="project" value="TreeGrafter"/>
</dbReference>
<dbReference type="NCBIfam" id="TIGR01562">
    <property type="entry name" value="FdhE"/>
    <property type="match status" value="1"/>
</dbReference>
<dbReference type="PANTHER" id="PTHR37689">
    <property type="entry name" value="PROTEIN FDHE"/>
    <property type="match status" value="1"/>
</dbReference>
<sequence length="296" mass="32425">MNSIRLTPVEQPRGGIGRIEPLLLPRLDGLYSRRASRLRALAEGHAMADYLNFVARIAAAQQRLLERAPLPAEVGTRLAPDDGAPLDALRLPRAPYWQQLLHGLADELLGDATPPVRKVLEGLREQSPAQLETLADALLGGRHAELGSDRALFLWSALSLYWTQLAARLPLHASAGPGGQRQLCPMCAQSPAVSVIIDGLRYLHCGLCESRWHMVRATCSNCEHTGPLDYWSLDSENATIKAESCNECESYLKVLYLDRDHQLEAIADDLASLALDADVEREGFARSGLNPFLLPG</sequence>
<dbReference type="EMBL" id="FNNU01000004">
    <property type="protein sequence ID" value="SDX37136.1"/>
    <property type="molecule type" value="Genomic_DNA"/>
</dbReference>
<evidence type="ECO:0000256" key="2">
    <source>
        <dbReference type="ARBA" id="ARBA00022490"/>
    </source>
</evidence>
<evidence type="ECO:0000313" key="8">
    <source>
        <dbReference type="EMBL" id="SDX37136.1"/>
    </source>
</evidence>
<evidence type="ECO:0000256" key="4">
    <source>
        <dbReference type="HAMAP-Rule" id="MF_00611"/>
    </source>
</evidence>
<dbReference type="AlphaFoldDB" id="A0A1H3B5A9"/>
<feature type="domain" description="FdhE C-terminal" evidence="7">
    <location>
        <begin position="219"/>
        <end position="293"/>
    </location>
</feature>
<dbReference type="PIRSF" id="PIRSF018296">
    <property type="entry name" value="Format_dh_formtn"/>
    <property type="match status" value="1"/>
</dbReference>
<feature type="domain" description="FdhE central" evidence="6">
    <location>
        <begin position="183"/>
        <end position="216"/>
    </location>
</feature>
<protein>
    <recommendedName>
        <fullName evidence="4">Protein FdhE homolog</fullName>
    </recommendedName>
</protein>
<dbReference type="OrthoDB" id="9794151at2"/>
<dbReference type="RefSeq" id="WP_090229129.1">
    <property type="nucleotide sequence ID" value="NZ_FNNU01000004.1"/>
</dbReference>
<evidence type="ECO:0000259" key="7">
    <source>
        <dbReference type="Pfam" id="PF24860"/>
    </source>
</evidence>
<comment type="subcellular location">
    <subcellularLocation>
        <location evidence="1 4">Cytoplasm</location>
    </subcellularLocation>
</comment>
<evidence type="ECO:0000313" key="9">
    <source>
        <dbReference type="Proteomes" id="UP000243778"/>
    </source>
</evidence>
<proteinExistence type="inferred from homology"/>
<comment type="similarity">
    <text evidence="3 4">Belongs to the FdhE family.</text>
</comment>
<dbReference type="Gene3D" id="3.90.1670.10">
    <property type="entry name" value="FdhE-like domain"/>
    <property type="match status" value="1"/>
</dbReference>
<dbReference type="STRING" id="1007099.SAMN05216287_2716"/>
<reference evidence="9" key="1">
    <citation type="submission" date="2016-10" db="EMBL/GenBank/DDBJ databases">
        <authorList>
            <person name="Varghese N."/>
            <person name="Submissions S."/>
        </authorList>
    </citation>
    <scope>NUCLEOTIDE SEQUENCE [LARGE SCALE GENOMIC DNA]</scope>
    <source>
        <strain evidence="9">NRRL B-59562</strain>
    </source>
</reference>
<dbReference type="HAMAP" id="MF_00611">
    <property type="entry name" value="FdeH"/>
    <property type="match status" value="1"/>
</dbReference>
<accession>A0A1H3B5A9</accession>
<dbReference type="InterPro" id="IPR006452">
    <property type="entry name" value="Formate_DH_accessory"/>
</dbReference>
<organism evidence="8 9">
    <name type="scientific">Pseudomonas kuykendallii</name>
    <dbReference type="NCBI Taxonomy" id="1007099"/>
    <lineage>
        <taxon>Bacteria</taxon>
        <taxon>Pseudomonadati</taxon>
        <taxon>Pseudomonadota</taxon>
        <taxon>Gammaproteobacteria</taxon>
        <taxon>Pseudomonadales</taxon>
        <taxon>Pseudomonadaceae</taxon>
        <taxon>Pseudomonas</taxon>
    </lineage>
</organism>
<dbReference type="GO" id="GO:0005829">
    <property type="term" value="C:cytosol"/>
    <property type="evidence" value="ECO:0007669"/>
    <property type="project" value="TreeGrafter"/>
</dbReference>
<evidence type="ECO:0000256" key="1">
    <source>
        <dbReference type="ARBA" id="ARBA00004496"/>
    </source>
</evidence>
<dbReference type="FunFam" id="3.90.1670.10:FF:000001">
    <property type="entry name" value="Protein FdhE"/>
    <property type="match status" value="1"/>
</dbReference>